<dbReference type="STRING" id="947013.SAMN04488109_1710"/>
<name>A0A1M5MER9_9BACT</name>
<evidence type="ECO:0000313" key="8">
    <source>
        <dbReference type="Proteomes" id="UP000184212"/>
    </source>
</evidence>
<comment type="subcellular location">
    <subcellularLocation>
        <location evidence="1">Membrane</location>
    </subcellularLocation>
</comment>
<keyword evidence="2" id="KW-1134">Transmembrane beta strand</keyword>
<dbReference type="PANTHER" id="PTHR12815">
    <property type="entry name" value="SORTING AND ASSEMBLY MACHINERY SAMM50 PROTEIN FAMILY MEMBER"/>
    <property type="match status" value="1"/>
</dbReference>
<dbReference type="Gene3D" id="3.10.20.310">
    <property type="entry name" value="membrane protein fhac"/>
    <property type="match status" value="1"/>
</dbReference>
<keyword evidence="8" id="KW-1185">Reference proteome</keyword>
<protein>
    <submittedName>
        <fullName evidence="7">Surface antigen variable number repeat-containing protein</fullName>
    </submittedName>
</protein>
<reference evidence="7 8" key="1">
    <citation type="submission" date="2016-11" db="EMBL/GenBank/DDBJ databases">
        <authorList>
            <person name="Jaros S."/>
            <person name="Januszkiewicz K."/>
            <person name="Wedrychowicz H."/>
        </authorList>
    </citation>
    <scope>NUCLEOTIDE SEQUENCE [LARGE SCALE GENOMIC DNA]</scope>
    <source>
        <strain evidence="7 8">DSM 24574</strain>
    </source>
</reference>
<evidence type="ECO:0000256" key="3">
    <source>
        <dbReference type="ARBA" id="ARBA00022692"/>
    </source>
</evidence>
<sequence>MMRAVFLFFACLFFASTVWGAPDAGVVADSLKRAAKRKPTPADTTGHILHVNRIFIVGNRITRDRIVLRELSLKPGDTISSAQLAAVLERDRRKLINTRLFNTVELKPLEFEPDHIDLLIDINERWYTFPSPIFELSDRNFNEWWQNYGHDFDRVNYGLRLYQYNMRGRNETLRLTAQFGFQRRFEIMYRFPYIDRQQKQGLIISADFTEAKNLAYKTLDHKLVYAQAEHVLKITRGASVTYTYRGSFYDTHALKAEYRSTSIADTVTLLNAEYMGKDQTEQQFGVLSYQFTSDHRDYIGYPLRGHHFTGGMAKVGLSKSDNLRKFEMNASYSRYIELKNNFFLSNNTVGYWSTPNTLPYSNYSALGYGRQFVRGYEVYVIEGPWYALNKTTFKKRIFSHIYNWNAMPIRQFRYIPLSIYLKSYADLGYVRNYPNYTNSYRLADKVISGVGLGIDVVASYDAVMRFEYSFNAEGGHGFFFNLKREF</sequence>
<feature type="chain" id="PRO_5012341421" evidence="5">
    <location>
        <begin position="21"/>
        <end position="486"/>
    </location>
</feature>
<evidence type="ECO:0000256" key="4">
    <source>
        <dbReference type="ARBA" id="ARBA00023136"/>
    </source>
</evidence>
<dbReference type="AlphaFoldDB" id="A0A1M5MER9"/>
<dbReference type="PANTHER" id="PTHR12815:SF18">
    <property type="entry name" value="SORTING AND ASSEMBLY MACHINERY COMPONENT 50 HOMOLOG"/>
    <property type="match status" value="1"/>
</dbReference>
<dbReference type="Proteomes" id="UP000184212">
    <property type="component" value="Unassembled WGS sequence"/>
</dbReference>
<dbReference type="PROSITE" id="PS51779">
    <property type="entry name" value="POTRA"/>
    <property type="match status" value="1"/>
</dbReference>
<dbReference type="RefSeq" id="WP_084137971.1">
    <property type="nucleotide sequence ID" value="NZ_FQWQ01000001.1"/>
</dbReference>
<keyword evidence="3" id="KW-0812">Transmembrane</keyword>
<evidence type="ECO:0000259" key="6">
    <source>
        <dbReference type="PROSITE" id="PS51779"/>
    </source>
</evidence>
<dbReference type="OrthoDB" id="9768717at2"/>
<proteinExistence type="predicted"/>
<dbReference type="InterPro" id="IPR039910">
    <property type="entry name" value="D15-like"/>
</dbReference>
<keyword evidence="5" id="KW-0732">Signal</keyword>
<dbReference type="InterPro" id="IPR034746">
    <property type="entry name" value="POTRA"/>
</dbReference>
<gene>
    <name evidence="7" type="ORF">SAMN04488109_1710</name>
</gene>
<evidence type="ECO:0000256" key="5">
    <source>
        <dbReference type="SAM" id="SignalP"/>
    </source>
</evidence>
<dbReference type="Pfam" id="PF07244">
    <property type="entry name" value="POTRA"/>
    <property type="match status" value="1"/>
</dbReference>
<accession>A0A1M5MER9</accession>
<organism evidence="7 8">
    <name type="scientific">Chryseolinea serpens</name>
    <dbReference type="NCBI Taxonomy" id="947013"/>
    <lineage>
        <taxon>Bacteria</taxon>
        <taxon>Pseudomonadati</taxon>
        <taxon>Bacteroidota</taxon>
        <taxon>Cytophagia</taxon>
        <taxon>Cytophagales</taxon>
        <taxon>Fulvivirgaceae</taxon>
        <taxon>Chryseolinea</taxon>
    </lineage>
</organism>
<dbReference type="GO" id="GO:0019867">
    <property type="term" value="C:outer membrane"/>
    <property type="evidence" value="ECO:0007669"/>
    <property type="project" value="InterPro"/>
</dbReference>
<dbReference type="Gene3D" id="2.40.160.50">
    <property type="entry name" value="membrane protein fhac: a member of the omp85/tpsb transporter family"/>
    <property type="match status" value="1"/>
</dbReference>
<feature type="domain" description="POTRA" evidence="6">
    <location>
        <begin position="49"/>
        <end position="125"/>
    </location>
</feature>
<dbReference type="InterPro" id="IPR010827">
    <property type="entry name" value="BamA/TamA_POTRA"/>
</dbReference>
<feature type="signal peptide" evidence="5">
    <location>
        <begin position="1"/>
        <end position="20"/>
    </location>
</feature>
<keyword evidence="4" id="KW-0472">Membrane</keyword>
<evidence type="ECO:0000256" key="1">
    <source>
        <dbReference type="ARBA" id="ARBA00004370"/>
    </source>
</evidence>
<dbReference type="EMBL" id="FQWQ01000001">
    <property type="protein sequence ID" value="SHG75805.1"/>
    <property type="molecule type" value="Genomic_DNA"/>
</dbReference>
<evidence type="ECO:0000256" key="2">
    <source>
        <dbReference type="ARBA" id="ARBA00022452"/>
    </source>
</evidence>
<evidence type="ECO:0000313" key="7">
    <source>
        <dbReference type="EMBL" id="SHG75805.1"/>
    </source>
</evidence>